<evidence type="ECO:0000313" key="4">
    <source>
        <dbReference type="Proteomes" id="UP001372338"/>
    </source>
</evidence>
<dbReference type="PANTHER" id="PTHR45644">
    <property type="entry name" value="AAA ATPASE, PUTATIVE (AFU_ORTHOLOGUE AFUA_2G12920)-RELATED-RELATED"/>
    <property type="match status" value="1"/>
</dbReference>
<dbReference type="Gene3D" id="3.40.50.300">
    <property type="entry name" value="P-loop containing nucleotide triphosphate hydrolases"/>
    <property type="match status" value="1"/>
</dbReference>
<reference evidence="3 4" key="1">
    <citation type="submission" date="2024-01" db="EMBL/GenBank/DDBJ databases">
        <title>The genomes of 5 underutilized Papilionoideae crops provide insights into root nodulation and disease resistanc.</title>
        <authorList>
            <person name="Yuan L."/>
        </authorList>
    </citation>
    <scope>NUCLEOTIDE SEQUENCE [LARGE SCALE GENOMIC DNA]</scope>
    <source>
        <strain evidence="3">ZHUSHIDOU_FW_LH</strain>
        <tissue evidence="3">Leaf</tissue>
    </source>
</reference>
<accession>A0AAN9ELJ8</accession>
<dbReference type="AlphaFoldDB" id="A0AAN9ELJ8"/>
<dbReference type="EMBL" id="JAYWIO010000005">
    <property type="protein sequence ID" value="KAK7259408.1"/>
    <property type="molecule type" value="Genomic_DNA"/>
</dbReference>
<dbReference type="InterPro" id="IPR027417">
    <property type="entry name" value="P-loop_NTPase"/>
</dbReference>
<dbReference type="PANTHER" id="PTHR45644:SF56">
    <property type="entry name" value="AAA ATPASE, PUTATIVE (AFU_ORTHOLOGUE AFUA_2G12920)-RELATED"/>
    <property type="match status" value="1"/>
</dbReference>
<comment type="caution">
    <text evidence="3">The sequence shown here is derived from an EMBL/GenBank/DDBJ whole genome shotgun (WGS) entry which is preliminary data.</text>
</comment>
<protein>
    <submittedName>
        <fullName evidence="3">Uncharacterized protein</fullName>
    </submittedName>
</protein>
<organism evidence="3 4">
    <name type="scientific">Crotalaria pallida</name>
    <name type="common">Smooth rattlebox</name>
    <name type="synonym">Crotalaria striata</name>
    <dbReference type="NCBI Taxonomy" id="3830"/>
    <lineage>
        <taxon>Eukaryota</taxon>
        <taxon>Viridiplantae</taxon>
        <taxon>Streptophyta</taxon>
        <taxon>Embryophyta</taxon>
        <taxon>Tracheophyta</taxon>
        <taxon>Spermatophyta</taxon>
        <taxon>Magnoliopsida</taxon>
        <taxon>eudicotyledons</taxon>
        <taxon>Gunneridae</taxon>
        <taxon>Pentapetalae</taxon>
        <taxon>rosids</taxon>
        <taxon>fabids</taxon>
        <taxon>Fabales</taxon>
        <taxon>Fabaceae</taxon>
        <taxon>Papilionoideae</taxon>
        <taxon>50 kb inversion clade</taxon>
        <taxon>genistoids sensu lato</taxon>
        <taxon>core genistoids</taxon>
        <taxon>Crotalarieae</taxon>
        <taxon>Crotalaria</taxon>
    </lineage>
</organism>
<proteinExistence type="predicted"/>
<evidence type="ECO:0000256" key="2">
    <source>
        <dbReference type="ARBA" id="ARBA00022840"/>
    </source>
</evidence>
<name>A0AAN9ELJ8_CROPI</name>
<keyword evidence="4" id="KW-1185">Reference proteome</keyword>
<evidence type="ECO:0000313" key="3">
    <source>
        <dbReference type="EMBL" id="KAK7259408.1"/>
    </source>
</evidence>
<keyword evidence="1" id="KW-0547">Nucleotide-binding</keyword>
<sequence length="129" mass="14529">MILEAFVKLTMVSFVLVIPLICLNFPNDLIKVSGGDNFEKIVAIDEIFEPHQPGNLSYTMFESVQEALPDCALRDVVVENEFEEALLSNVIPLDDIGVRFDDVGALENVKKTLKELVMLPLQRPELIRK</sequence>
<dbReference type="Proteomes" id="UP001372338">
    <property type="component" value="Unassembled WGS sequence"/>
</dbReference>
<evidence type="ECO:0000256" key="1">
    <source>
        <dbReference type="ARBA" id="ARBA00022741"/>
    </source>
</evidence>
<dbReference type="InterPro" id="IPR051701">
    <property type="entry name" value="Mito_OM_Translocase_MSP1"/>
</dbReference>
<gene>
    <name evidence="3" type="ORF">RIF29_25015</name>
</gene>
<dbReference type="GO" id="GO:0005524">
    <property type="term" value="F:ATP binding"/>
    <property type="evidence" value="ECO:0007669"/>
    <property type="project" value="UniProtKB-KW"/>
</dbReference>
<dbReference type="GO" id="GO:0005741">
    <property type="term" value="C:mitochondrial outer membrane"/>
    <property type="evidence" value="ECO:0007669"/>
    <property type="project" value="TreeGrafter"/>
</dbReference>
<keyword evidence="2" id="KW-0067">ATP-binding</keyword>